<dbReference type="PANTHER" id="PTHR32114">
    <property type="entry name" value="ABC TRANSPORTER ABCH.3"/>
    <property type="match status" value="1"/>
</dbReference>
<evidence type="ECO:0000256" key="1">
    <source>
        <dbReference type="ARBA" id="ARBA00006930"/>
    </source>
</evidence>
<dbReference type="PANTHER" id="PTHR32114:SF2">
    <property type="entry name" value="ABC TRANSPORTER ABCH.3"/>
    <property type="match status" value="1"/>
</dbReference>
<keyword evidence="6" id="KW-1185">Reference proteome</keyword>
<evidence type="ECO:0000313" key="5">
    <source>
        <dbReference type="EMBL" id="MBB4966910.1"/>
    </source>
</evidence>
<comment type="caution">
    <text evidence="5">The sequence shown here is derived from an EMBL/GenBank/DDBJ whole genome shotgun (WGS) entry which is preliminary data.</text>
</comment>
<dbReference type="AlphaFoldDB" id="A0A7W7T5G5"/>
<dbReference type="EMBL" id="JACHJS010000001">
    <property type="protein sequence ID" value="MBB4966910.1"/>
    <property type="molecule type" value="Genomic_DNA"/>
</dbReference>
<name>A0A7W7T5G5_9PSEU</name>
<dbReference type="Proteomes" id="UP000542674">
    <property type="component" value="Unassembled WGS sequence"/>
</dbReference>
<comment type="subunit">
    <text evidence="2">Heterodimer of SbcC and SbcD.</text>
</comment>
<gene>
    <name evidence="5" type="ORF">F4559_004269</name>
</gene>
<feature type="coiled-coil region" evidence="4">
    <location>
        <begin position="45"/>
        <end position="105"/>
    </location>
</feature>
<dbReference type="InterPro" id="IPR027417">
    <property type="entry name" value="P-loop_NTPase"/>
</dbReference>
<organism evidence="5 6">
    <name type="scientific">Saccharothrix violaceirubra</name>
    <dbReference type="NCBI Taxonomy" id="413306"/>
    <lineage>
        <taxon>Bacteria</taxon>
        <taxon>Bacillati</taxon>
        <taxon>Actinomycetota</taxon>
        <taxon>Actinomycetes</taxon>
        <taxon>Pseudonocardiales</taxon>
        <taxon>Pseudonocardiaceae</taxon>
        <taxon>Saccharothrix</taxon>
    </lineage>
</organism>
<evidence type="ECO:0000256" key="4">
    <source>
        <dbReference type="SAM" id="Coils"/>
    </source>
</evidence>
<evidence type="ECO:0000256" key="3">
    <source>
        <dbReference type="ARBA" id="ARBA00013368"/>
    </source>
</evidence>
<dbReference type="Gene3D" id="3.40.50.300">
    <property type="entry name" value="P-loop containing nucleotide triphosphate hydrolases"/>
    <property type="match status" value="1"/>
</dbReference>
<proteinExistence type="inferred from homology"/>
<evidence type="ECO:0000256" key="2">
    <source>
        <dbReference type="ARBA" id="ARBA00011322"/>
    </source>
</evidence>
<protein>
    <recommendedName>
        <fullName evidence="3">Nuclease SbcCD subunit C</fullName>
    </recommendedName>
</protein>
<comment type="similarity">
    <text evidence="1">Belongs to the SMC family. SbcC subfamily.</text>
</comment>
<dbReference type="Pfam" id="PF13558">
    <property type="entry name" value="SbcC_Walker_B"/>
    <property type="match status" value="1"/>
</dbReference>
<sequence length="299" mass="32219">MLVERASVVLTALNREGIPGRGTEPTLADDSAWASDTVVAVASALEACLQQADACQAEVAELRQQITFVYAGVEVFDEDHLETLVRSTNVKVETARRECREAERALPVCQELDARLAAARPVVEGLHEPVKLLADGKFVDSVVRRRQGTPLGTASQIFESMTDGRFGFAAKFKIVDTTTGQVRDVKTLSGGETFLASLALALALVGVTSRGAGRVEALFLDEGFGTLDTNALHQALSESHRNAGDGRLVAVISHMRDVADNFENILMVEKTPRGSNAKWLSPEQRDELMADDLASGLRS</sequence>
<dbReference type="SUPFAM" id="SSF52540">
    <property type="entry name" value="P-loop containing nucleoside triphosphate hydrolases"/>
    <property type="match status" value="1"/>
</dbReference>
<accession>A0A7W7T5G5</accession>
<evidence type="ECO:0000313" key="6">
    <source>
        <dbReference type="Proteomes" id="UP000542674"/>
    </source>
</evidence>
<dbReference type="RefSeq" id="WP_221447323.1">
    <property type="nucleotide sequence ID" value="NZ_BAABAI010000040.1"/>
</dbReference>
<keyword evidence="4" id="KW-0175">Coiled coil</keyword>
<reference evidence="5 6" key="1">
    <citation type="submission" date="2020-08" db="EMBL/GenBank/DDBJ databases">
        <title>Sequencing the genomes of 1000 actinobacteria strains.</title>
        <authorList>
            <person name="Klenk H.-P."/>
        </authorList>
    </citation>
    <scope>NUCLEOTIDE SEQUENCE [LARGE SCALE GENOMIC DNA]</scope>
    <source>
        <strain evidence="5 6">DSM 45084</strain>
    </source>
</reference>